<evidence type="ECO:0000256" key="6">
    <source>
        <dbReference type="ARBA" id="ARBA00023242"/>
    </source>
</evidence>
<feature type="domain" description="RecA family profile 1" evidence="8">
    <location>
        <begin position="35"/>
        <end position="245"/>
    </location>
</feature>
<keyword evidence="4" id="KW-0067">ATP-binding</keyword>
<feature type="region of interest" description="Disordered" evidence="7">
    <location>
        <begin position="194"/>
        <end position="213"/>
    </location>
</feature>
<protein>
    <recommendedName>
        <fullName evidence="8">RecA family profile 1 domain-containing protein</fullName>
    </recommendedName>
</protein>
<dbReference type="GO" id="GO:0005524">
    <property type="term" value="F:ATP binding"/>
    <property type="evidence" value="ECO:0007669"/>
    <property type="project" value="UniProtKB-KW"/>
</dbReference>
<keyword evidence="6" id="KW-0539">Nucleus</keyword>
<dbReference type="GO" id="GO:0007131">
    <property type="term" value="P:reciprocal meiotic recombination"/>
    <property type="evidence" value="ECO:0007669"/>
    <property type="project" value="TreeGrafter"/>
</dbReference>
<feature type="region of interest" description="Disordered" evidence="7">
    <location>
        <begin position="323"/>
        <end position="401"/>
    </location>
</feature>
<dbReference type="Gene3D" id="3.40.50.300">
    <property type="entry name" value="P-loop containing nucleotide triphosphate hydrolases"/>
    <property type="match status" value="1"/>
</dbReference>
<comment type="subcellular location">
    <subcellularLocation>
        <location evidence="1">Nucleus</location>
    </subcellularLocation>
</comment>
<dbReference type="GO" id="GO:0140664">
    <property type="term" value="F:ATP-dependent DNA damage sensor activity"/>
    <property type="evidence" value="ECO:0007669"/>
    <property type="project" value="InterPro"/>
</dbReference>
<dbReference type="GO" id="GO:0033063">
    <property type="term" value="C:Rad51B-Rad51C-Rad51D-XRCC2 complex"/>
    <property type="evidence" value="ECO:0007669"/>
    <property type="project" value="TreeGrafter"/>
</dbReference>
<dbReference type="InterPro" id="IPR027417">
    <property type="entry name" value="P-loop_NTPase"/>
</dbReference>
<dbReference type="GO" id="GO:0008821">
    <property type="term" value="F:crossover junction DNA endonuclease activity"/>
    <property type="evidence" value="ECO:0007669"/>
    <property type="project" value="TreeGrafter"/>
</dbReference>
<dbReference type="SUPFAM" id="SSF52540">
    <property type="entry name" value="P-loop containing nucleoside triphosphate hydrolases"/>
    <property type="match status" value="1"/>
</dbReference>
<dbReference type="InterPro" id="IPR020588">
    <property type="entry name" value="RecA_ATP-bd"/>
</dbReference>
<dbReference type="PROSITE" id="PS50162">
    <property type="entry name" value="RECA_2"/>
    <property type="match status" value="1"/>
</dbReference>
<evidence type="ECO:0000256" key="2">
    <source>
        <dbReference type="ARBA" id="ARBA00022741"/>
    </source>
</evidence>
<evidence type="ECO:0000313" key="10">
    <source>
        <dbReference type="Proteomes" id="UP000253664"/>
    </source>
</evidence>
<keyword evidence="3" id="KW-0227">DNA damage</keyword>
<dbReference type="GO" id="GO:0000707">
    <property type="term" value="P:meiotic DNA recombinase assembly"/>
    <property type="evidence" value="ECO:0007669"/>
    <property type="project" value="TreeGrafter"/>
</dbReference>
<organism evidence="9 10">
    <name type="scientific">Ophiocordyceps polyrhachis-furcata BCC 54312</name>
    <dbReference type="NCBI Taxonomy" id="1330021"/>
    <lineage>
        <taxon>Eukaryota</taxon>
        <taxon>Fungi</taxon>
        <taxon>Dikarya</taxon>
        <taxon>Ascomycota</taxon>
        <taxon>Pezizomycotina</taxon>
        <taxon>Sordariomycetes</taxon>
        <taxon>Hypocreomycetidae</taxon>
        <taxon>Hypocreales</taxon>
        <taxon>Ophiocordycipitaceae</taxon>
        <taxon>Ophiocordyceps</taxon>
    </lineage>
</organism>
<dbReference type="STRING" id="1330021.A0A367L4R8"/>
<dbReference type="EMBL" id="LKCN02000015">
    <property type="protein sequence ID" value="RCI09425.1"/>
    <property type="molecule type" value="Genomic_DNA"/>
</dbReference>
<evidence type="ECO:0000259" key="8">
    <source>
        <dbReference type="PROSITE" id="PS50162"/>
    </source>
</evidence>
<dbReference type="Proteomes" id="UP000253664">
    <property type="component" value="Unassembled WGS sequence"/>
</dbReference>
<evidence type="ECO:0000256" key="5">
    <source>
        <dbReference type="ARBA" id="ARBA00023204"/>
    </source>
</evidence>
<dbReference type="AlphaFoldDB" id="A0A367L4R8"/>
<feature type="compositionally biased region" description="Acidic residues" evidence="7">
    <location>
        <begin position="350"/>
        <end position="372"/>
    </location>
</feature>
<sequence length="401" mass="43106">MDYDSFHGKDIASFDLRDTHRLPTVAASQALEEFEKDPLPTGLDRLDRALSSGHRGGFKRGQVTEVWGPPGAGKTAFAIQTAAHAICSGHDVAWVGRSRLLAAILRPLLEAKHAAFIDCFHKLHEERITRVVESVERRRLQDGSALPRGKFTLLSCLTLPHLMALISRPTPRLIGSRVCLIVISSPSALIDSALPKSQDPVPGSKPAGRGFGASAKRSQGLQFVMGALEKLAATRKCAVVMLSQCATRMQSEQGATLVTAVNNLVWDQGVTTRLVLFRDWAWQGGKLSSVFMAGLQKLDGQATTDAIDPVFTFSIGADGVTEHVTSSLPDRPADFSVPSRKRKLGQAELEVPDSDDDDDDDGAYGWAAEDEAALPAPPPQWQGSEDILLGPSGSSDGESPR</sequence>
<dbReference type="PANTHER" id="PTHR46239">
    <property type="entry name" value="DNA REPAIR PROTEIN RAD51 HOMOLOG 3 RAD51C"/>
    <property type="match status" value="1"/>
</dbReference>
<evidence type="ECO:0000313" key="9">
    <source>
        <dbReference type="EMBL" id="RCI09425.1"/>
    </source>
</evidence>
<keyword evidence="10" id="KW-1185">Reference proteome</keyword>
<feature type="compositionally biased region" description="Polar residues" evidence="7">
    <location>
        <begin position="392"/>
        <end position="401"/>
    </location>
</feature>
<dbReference type="GO" id="GO:0005657">
    <property type="term" value="C:replication fork"/>
    <property type="evidence" value="ECO:0007669"/>
    <property type="project" value="TreeGrafter"/>
</dbReference>
<name>A0A367L4R8_9HYPO</name>
<proteinExistence type="predicted"/>
<evidence type="ECO:0000256" key="7">
    <source>
        <dbReference type="SAM" id="MobiDB-lite"/>
    </source>
</evidence>
<dbReference type="GO" id="GO:0033065">
    <property type="term" value="C:Rad51C-XRCC3 complex"/>
    <property type="evidence" value="ECO:0007669"/>
    <property type="project" value="TreeGrafter"/>
</dbReference>
<dbReference type="InterPro" id="IPR052093">
    <property type="entry name" value="HR_Repair_Mediator"/>
</dbReference>
<comment type="caution">
    <text evidence="9">The sequence shown here is derived from an EMBL/GenBank/DDBJ whole genome shotgun (WGS) entry which is preliminary data.</text>
</comment>
<keyword evidence="2" id="KW-0547">Nucleotide-binding</keyword>
<accession>A0A367L4R8</accession>
<evidence type="ECO:0000256" key="1">
    <source>
        <dbReference type="ARBA" id="ARBA00004123"/>
    </source>
</evidence>
<dbReference type="GO" id="GO:0000400">
    <property type="term" value="F:four-way junction DNA binding"/>
    <property type="evidence" value="ECO:0007669"/>
    <property type="project" value="TreeGrafter"/>
</dbReference>
<dbReference type="PANTHER" id="PTHR46239:SF1">
    <property type="entry name" value="DNA REPAIR PROTEIN RAD51 HOMOLOG 3"/>
    <property type="match status" value="1"/>
</dbReference>
<reference evidence="9 10" key="1">
    <citation type="journal article" date="2015" name="BMC Genomics">
        <title>Insights from the genome of Ophiocordyceps polyrhachis-furcata to pathogenicity and host specificity in insect fungi.</title>
        <authorList>
            <person name="Wichadakul D."/>
            <person name="Kobmoo N."/>
            <person name="Ingsriswang S."/>
            <person name="Tangphatsornruang S."/>
            <person name="Chantasingh D."/>
            <person name="Luangsa-ard J.J."/>
            <person name="Eurwilaichitr L."/>
        </authorList>
    </citation>
    <scope>NUCLEOTIDE SEQUENCE [LARGE SCALE GENOMIC DNA]</scope>
    <source>
        <strain evidence="9 10">BCC 54312</strain>
    </source>
</reference>
<dbReference type="OrthoDB" id="5957327at2759"/>
<gene>
    <name evidence="9" type="ORF">L249_3756</name>
</gene>
<keyword evidence="5" id="KW-0234">DNA repair</keyword>
<evidence type="ECO:0000256" key="3">
    <source>
        <dbReference type="ARBA" id="ARBA00022763"/>
    </source>
</evidence>
<evidence type="ECO:0000256" key="4">
    <source>
        <dbReference type="ARBA" id="ARBA00022840"/>
    </source>
</evidence>